<proteinExistence type="predicted"/>
<dbReference type="PANTHER" id="PTHR10587:SF137">
    <property type="entry name" value="4-DEOXY-4-FORMAMIDO-L-ARABINOSE-PHOSPHOUNDECAPRENOL DEFORMYLASE ARND-RELATED"/>
    <property type="match status" value="1"/>
</dbReference>
<dbReference type="RefSeq" id="WP_183730008.1">
    <property type="nucleotide sequence ID" value="NZ_JACHBW010000019.1"/>
</dbReference>
<dbReference type="GO" id="GO:0016810">
    <property type="term" value="F:hydrolase activity, acting on carbon-nitrogen (but not peptide) bonds"/>
    <property type="evidence" value="ECO:0007669"/>
    <property type="project" value="InterPro"/>
</dbReference>
<dbReference type="InterPro" id="IPR050248">
    <property type="entry name" value="Polysacc_deacetylase_ArnD"/>
</dbReference>
<organism evidence="3 4">
    <name type="scientific">Paraburkholderia bannensis</name>
    <dbReference type="NCBI Taxonomy" id="765414"/>
    <lineage>
        <taxon>Bacteria</taxon>
        <taxon>Pseudomonadati</taxon>
        <taxon>Pseudomonadota</taxon>
        <taxon>Betaproteobacteria</taxon>
        <taxon>Burkholderiales</taxon>
        <taxon>Burkholderiaceae</taxon>
        <taxon>Paraburkholderia</taxon>
    </lineage>
</organism>
<evidence type="ECO:0000256" key="1">
    <source>
        <dbReference type="SAM" id="MobiDB-lite"/>
    </source>
</evidence>
<accession>A0A7W9U2C3</accession>
<feature type="compositionally biased region" description="Basic and acidic residues" evidence="1">
    <location>
        <begin position="288"/>
        <end position="300"/>
    </location>
</feature>
<protein>
    <submittedName>
        <fullName evidence="3">Peptidoglycan/xylan/chitin deacetylase (PgdA/CDA1 family)</fullName>
    </submittedName>
</protein>
<name>A0A7W9U2C3_9BURK</name>
<evidence type="ECO:0000313" key="3">
    <source>
        <dbReference type="EMBL" id="MBB6105754.1"/>
    </source>
</evidence>
<dbReference type="InterPro" id="IPR002509">
    <property type="entry name" value="NODB_dom"/>
</dbReference>
<dbReference type="PANTHER" id="PTHR10587">
    <property type="entry name" value="GLYCOSYL TRANSFERASE-RELATED"/>
    <property type="match status" value="1"/>
</dbReference>
<keyword evidence="4" id="KW-1185">Reference proteome</keyword>
<reference evidence="3 4" key="1">
    <citation type="submission" date="2020-08" db="EMBL/GenBank/DDBJ databases">
        <title>Above-ground endophytic microbial communities from plants in different locations in the United States.</title>
        <authorList>
            <person name="Frank C."/>
        </authorList>
    </citation>
    <scope>NUCLEOTIDE SEQUENCE [LARGE SCALE GENOMIC DNA]</scope>
    <source>
        <strain evidence="3 4">WP4_2_2</strain>
    </source>
</reference>
<dbReference type="Proteomes" id="UP000571554">
    <property type="component" value="Unassembled WGS sequence"/>
</dbReference>
<dbReference type="InterPro" id="IPR011330">
    <property type="entry name" value="Glyco_hydro/deAcase_b/a-brl"/>
</dbReference>
<dbReference type="CDD" id="cd10917">
    <property type="entry name" value="CE4_NodB_like_6s_7s"/>
    <property type="match status" value="1"/>
</dbReference>
<evidence type="ECO:0000313" key="4">
    <source>
        <dbReference type="Proteomes" id="UP000571554"/>
    </source>
</evidence>
<dbReference type="AlphaFoldDB" id="A0A7W9U2C3"/>
<dbReference type="Pfam" id="PF01522">
    <property type="entry name" value="Polysacc_deac_1"/>
    <property type="match status" value="1"/>
</dbReference>
<feature type="region of interest" description="Disordered" evidence="1">
    <location>
        <begin position="281"/>
        <end position="319"/>
    </location>
</feature>
<sequence length="319" mass="34672">MNAATPLPLTAAPRRWKPAPLITGTAALHVGAAAAMLAQPATWPWATGGVIASHLVLTAAGLWPKSALLGPNWRRLPLTQTSQTLQNSIALTIDDGPDPEVTPRVLDLLDAHGARATFFCIGERAQRHAHIVEQMAARGHAVENHSQRHRHTFSLSAPGALRREIEAGQRTLGEITGTRPLFFRAPAGLRNPFLEPVLCDLGLHLASWTRRGFDTRERDAGKVAQRLLHGLAPRDILLVHDGHAARGAHGEPVLLTVLPALLRAAAQAQLRWVTLREALEESLPQQSHEQHEQHEQHGPHESPPLPAQKAIDAAPFDKI</sequence>
<evidence type="ECO:0000259" key="2">
    <source>
        <dbReference type="PROSITE" id="PS51677"/>
    </source>
</evidence>
<dbReference type="SUPFAM" id="SSF88713">
    <property type="entry name" value="Glycoside hydrolase/deacetylase"/>
    <property type="match status" value="1"/>
</dbReference>
<dbReference type="PROSITE" id="PS51677">
    <property type="entry name" value="NODB"/>
    <property type="match status" value="1"/>
</dbReference>
<gene>
    <name evidence="3" type="ORF">F4827_005624</name>
</gene>
<feature type="domain" description="NodB homology" evidence="2">
    <location>
        <begin position="87"/>
        <end position="273"/>
    </location>
</feature>
<comment type="caution">
    <text evidence="3">The sequence shown here is derived from an EMBL/GenBank/DDBJ whole genome shotgun (WGS) entry which is preliminary data.</text>
</comment>
<dbReference type="Gene3D" id="3.20.20.370">
    <property type="entry name" value="Glycoside hydrolase/deacetylase"/>
    <property type="match status" value="1"/>
</dbReference>
<dbReference type="EMBL" id="JACHBW010000019">
    <property type="protein sequence ID" value="MBB6105754.1"/>
    <property type="molecule type" value="Genomic_DNA"/>
</dbReference>
<dbReference type="GO" id="GO:0005975">
    <property type="term" value="P:carbohydrate metabolic process"/>
    <property type="evidence" value="ECO:0007669"/>
    <property type="project" value="InterPro"/>
</dbReference>